<evidence type="ECO:0000256" key="2">
    <source>
        <dbReference type="SAM" id="Phobius"/>
    </source>
</evidence>
<dbReference type="InterPro" id="IPR021134">
    <property type="entry name" value="Bestrophin-like"/>
</dbReference>
<name>A0A7S3XEF8_9CHLO</name>
<dbReference type="EMBL" id="HBIS01008190">
    <property type="protein sequence ID" value="CAE0613099.1"/>
    <property type="molecule type" value="Transcribed_RNA"/>
</dbReference>
<feature type="transmembrane region" description="Helical" evidence="2">
    <location>
        <begin position="419"/>
        <end position="441"/>
    </location>
</feature>
<feature type="transmembrane region" description="Helical" evidence="2">
    <location>
        <begin position="447"/>
        <end position="467"/>
    </location>
</feature>
<evidence type="ECO:0000313" key="3">
    <source>
        <dbReference type="EMBL" id="CAE0613099.1"/>
    </source>
</evidence>
<reference evidence="3" key="1">
    <citation type="submission" date="2021-01" db="EMBL/GenBank/DDBJ databases">
        <authorList>
            <person name="Corre E."/>
            <person name="Pelletier E."/>
            <person name="Niang G."/>
            <person name="Scheremetjew M."/>
            <person name="Finn R."/>
            <person name="Kale V."/>
            <person name="Holt S."/>
            <person name="Cochrane G."/>
            <person name="Meng A."/>
            <person name="Brown T."/>
            <person name="Cohen L."/>
        </authorList>
    </citation>
    <scope>NUCLEOTIDE SEQUENCE</scope>
    <source>
        <strain evidence="3">CCMP1897</strain>
    </source>
</reference>
<keyword evidence="2" id="KW-1133">Transmembrane helix</keyword>
<feature type="region of interest" description="Disordered" evidence="1">
    <location>
        <begin position="1"/>
        <end position="69"/>
    </location>
</feature>
<proteinExistence type="predicted"/>
<accession>A0A7S3XEF8</accession>
<feature type="transmembrane region" description="Helical" evidence="2">
    <location>
        <begin position="184"/>
        <end position="206"/>
    </location>
</feature>
<feature type="compositionally biased region" description="Basic and acidic residues" evidence="1">
    <location>
        <begin position="34"/>
        <end position="69"/>
    </location>
</feature>
<protein>
    <submittedName>
        <fullName evidence="3">Uncharacterized protein</fullName>
    </submittedName>
</protein>
<organism evidence="3">
    <name type="scientific">Picocystis salinarum</name>
    <dbReference type="NCBI Taxonomy" id="88271"/>
    <lineage>
        <taxon>Eukaryota</taxon>
        <taxon>Viridiplantae</taxon>
        <taxon>Chlorophyta</taxon>
        <taxon>Picocystophyceae</taxon>
        <taxon>Picocystales</taxon>
        <taxon>Picocystaceae</taxon>
        <taxon>Picocystis</taxon>
    </lineage>
</organism>
<evidence type="ECO:0000256" key="1">
    <source>
        <dbReference type="SAM" id="MobiDB-lite"/>
    </source>
</evidence>
<sequence>MDEHGSGGKKEERKKDRVKSVTMTPNDAWLRPKPPKEVHREANLPRTPEDSGSEEDKRASKNAYFEEKKRWAKEQQKKFNYGDVVEDPKRPVAPLRDRPVKPGPYFEYELTHHQRVVHELDGVNYHVGGFRPHKARWWDEKFVRLLGTKPMHEPGRKIVRFSEKRLLKFDWLWTWRGTILSSSFIWSQLVLVYLIGTITFLVAYYIQTSRSGRFYEEHINGGTDDLVEVLEIFDEMQEIATIGESLTLLVAFVLGLYVTKQVDIFWNIRQQFFQGVLNSVQSICIRMAIYFPSNNREDVDARETVLRYGLLSTALLFKDAAEVDVWTMRQRQAAGVHDLSDLVRDGLLTEQEAILLQHCPAKSQVVWVWIASFFTKMCLDGRLPDPLKNQEAILRECTEANCNVSFVLGRINTQYPLTYSHLVILMVKVLIYITAIQAGYITSISVIFHYSYWAVTQIIMLTVLTVFHQGLIDIKEHISNPFRKNSTDFSWKIFHSRLCNECKAIFDAGAAPPYTKPERPKPAVLPAQLIVRQIISSRLRH</sequence>
<keyword evidence="2" id="KW-0472">Membrane</keyword>
<dbReference type="GO" id="GO:0005254">
    <property type="term" value="F:chloride channel activity"/>
    <property type="evidence" value="ECO:0007669"/>
    <property type="project" value="InterPro"/>
</dbReference>
<feature type="compositionally biased region" description="Basic and acidic residues" evidence="1">
    <location>
        <begin position="1"/>
        <end position="19"/>
    </location>
</feature>
<dbReference type="Pfam" id="PF01062">
    <property type="entry name" value="Bestrophin"/>
    <property type="match status" value="1"/>
</dbReference>
<gene>
    <name evidence="3" type="ORF">PSAL00342_LOCUS6998</name>
</gene>
<dbReference type="AlphaFoldDB" id="A0A7S3XEF8"/>
<keyword evidence="2" id="KW-0812">Transmembrane</keyword>